<dbReference type="SUPFAM" id="SSF51366">
    <property type="entry name" value="Ribulose-phoshate binding barrel"/>
    <property type="match status" value="1"/>
</dbReference>
<dbReference type="GO" id="GO:0016829">
    <property type="term" value="F:lyase activity"/>
    <property type="evidence" value="ECO:0007669"/>
    <property type="project" value="UniProtKB-KW"/>
</dbReference>
<proteinExistence type="inferred from homology"/>
<keyword evidence="3 5" id="KW-0368">Histidine biosynthesis</keyword>
<dbReference type="GO" id="GO:0000105">
    <property type="term" value="P:L-histidine biosynthetic process"/>
    <property type="evidence" value="ECO:0007669"/>
    <property type="project" value="UniProtKB-KW"/>
</dbReference>
<comment type="pathway">
    <text evidence="4">Amino-acid biosynthesis.</text>
</comment>
<keyword evidence="6" id="KW-0456">Lyase</keyword>
<dbReference type="PANTHER" id="PTHR21235">
    <property type="entry name" value="IMIDAZOLE GLYCEROL PHOSPHATE SYNTHASE SUBUNIT HISF/H IGP SYNTHASE SUBUNIT HISF/H"/>
    <property type="match status" value="1"/>
</dbReference>
<dbReference type="RefSeq" id="WP_184714098.1">
    <property type="nucleotide sequence ID" value="NZ_JACHJP010000002.1"/>
</dbReference>
<evidence type="ECO:0000313" key="6">
    <source>
        <dbReference type="EMBL" id="MBB4915436.1"/>
    </source>
</evidence>
<dbReference type="EMBL" id="JACHJP010000002">
    <property type="protein sequence ID" value="MBB4915436.1"/>
    <property type="molecule type" value="Genomic_DNA"/>
</dbReference>
<dbReference type="AlphaFoldDB" id="A0A7W7VM51"/>
<reference evidence="6 7" key="1">
    <citation type="submission" date="2020-08" db="EMBL/GenBank/DDBJ databases">
        <title>Genomic Encyclopedia of Type Strains, Phase III (KMG-III): the genomes of soil and plant-associated and newly described type strains.</title>
        <authorList>
            <person name="Whitman W."/>
        </authorList>
    </citation>
    <scope>NUCLEOTIDE SEQUENCE [LARGE SCALE GENOMIC DNA]</scope>
    <source>
        <strain evidence="6 7">CECT 8840</strain>
    </source>
</reference>
<comment type="caution">
    <text evidence="6">The sequence shown here is derived from an EMBL/GenBank/DDBJ whole genome shotgun (WGS) entry which is preliminary data.</text>
</comment>
<name>A0A7W7VM51_9ACTN</name>
<dbReference type="Pfam" id="PF00977">
    <property type="entry name" value="His_biosynth"/>
    <property type="match status" value="1"/>
</dbReference>
<comment type="similarity">
    <text evidence="1 5">Belongs to the HisA/HisF family.</text>
</comment>
<accession>A0A7W7VM51</accession>
<dbReference type="Gene3D" id="3.20.20.70">
    <property type="entry name" value="Aldolase class I"/>
    <property type="match status" value="1"/>
</dbReference>
<dbReference type="InterPro" id="IPR011060">
    <property type="entry name" value="RibuloseP-bd_barrel"/>
</dbReference>
<evidence type="ECO:0000313" key="7">
    <source>
        <dbReference type="Proteomes" id="UP000552644"/>
    </source>
</evidence>
<gene>
    <name evidence="6" type="ORF">FHS44_002521</name>
</gene>
<sequence>MNDLIIPCIDVAGGRATPPSGIPGLTDPVDAVEIASVYLRDGAGPIFVDVQEPWTEHETFLPLIEALSGTGGTFWVTVDNGYMPSIEAAEALLAAGAAAVGLSTTSVEHPSVLHTLVQRHGSDRVVGVMNVARAGDGRWNVAIRGGEQKTDLDAVVWAKMLADLGAGRLLVNSLDQEGTGDGYDLEMTPVLASAVGVSVIASGGAGAVEHLYEGLTTGGARHALVNTLFHSGDATMAQAYAFLEKGGVG</sequence>
<evidence type="ECO:0000256" key="3">
    <source>
        <dbReference type="ARBA" id="ARBA00023102"/>
    </source>
</evidence>
<keyword evidence="2 5" id="KW-0028">Amino-acid biosynthesis</keyword>
<dbReference type="InterPro" id="IPR013785">
    <property type="entry name" value="Aldolase_TIM"/>
</dbReference>
<evidence type="ECO:0000256" key="4">
    <source>
        <dbReference type="ARBA" id="ARBA00029440"/>
    </source>
</evidence>
<protein>
    <submittedName>
        <fullName evidence="6">Cyclase</fullName>
        <ecNumber evidence="6">4.1.3.-</ecNumber>
    </submittedName>
</protein>
<dbReference type="GO" id="GO:0000107">
    <property type="term" value="F:imidazoleglycerol-phosphate synthase activity"/>
    <property type="evidence" value="ECO:0007669"/>
    <property type="project" value="TreeGrafter"/>
</dbReference>
<keyword evidence="7" id="KW-1185">Reference proteome</keyword>
<evidence type="ECO:0000256" key="5">
    <source>
        <dbReference type="RuleBase" id="RU003657"/>
    </source>
</evidence>
<evidence type="ECO:0000256" key="2">
    <source>
        <dbReference type="ARBA" id="ARBA00022605"/>
    </source>
</evidence>
<dbReference type="PANTHER" id="PTHR21235:SF2">
    <property type="entry name" value="IMIDAZOLE GLYCEROL PHOSPHATE SYNTHASE HISHF"/>
    <property type="match status" value="1"/>
</dbReference>
<dbReference type="Proteomes" id="UP000552644">
    <property type="component" value="Unassembled WGS sequence"/>
</dbReference>
<organism evidence="6 7">
    <name type="scientific">Streptosporangium saharense</name>
    <dbReference type="NCBI Taxonomy" id="1706840"/>
    <lineage>
        <taxon>Bacteria</taxon>
        <taxon>Bacillati</taxon>
        <taxon>Actinomycetota</taxon>
        <taxon>Actinomycetes</taxon>
        <taxon>Streptosporangiales</taxon>
        <taxon>Streptosporangiaceae</taxon>
        <taxon>Streptosporangium</taxon>
    </lineage>
</organism>
<dbReference type="InterPro" id="IPR006062">
    <property type="entry name" value="His_biosynth"/>
</dbReference>
<dbReference type="InterPro" id="IPR050064">
    <property type="entry name" value="IGPS_HisA/HisF"/>
</dbReference>
<dbReference type="EC" id="4.1.3.-" evidence="6"/>
<evidence type="ECO:0000256" key="1">
    <source>
        <dbReference type="ARBA" id="ARBA00009667"/>
    </source>
</evidence>